<accession>A0A1U7IHC5</accession>
<dbReference type="AlphaFoldDB" id="A0A1U7IHC5"/>
<dbReference type="STRING" id="454136.NIES2119_17510"/>
<gene>
    <name evidence="1" type="ORF">NIES2119_17510</name>
</gene>
<reference evidence="1 2" key="1">
    <citation type="submission" date="2016-11" db="EMBL/GenBank/DDBJ databases">
        <title>Draft Genome Sequences of Nine Cyanobacterial Strains from Diverse Habitats.</title>
        <authorList>
            <person name="Zhu T."/>
            <person name="Hou S."/>
            <person name="Lu X."/>
            <person name="Hess W.R."/>
        </authorList>
    </citation>
    <scope>NUCLEOTIDE SEQUENCE [LARGE SCALE GENOMIC DNA]</scope>
    <source>
        <strain evidence="1 2">IAM M-71</strain>
    </source>
</reference>
<dbReference type="EMBL" id="MRCE01000016">
    <property type="protein sequence ID" value="OKH36437.1"/>
    <property type="molecule type" value="Genomic_DNA"/>
</dbReference>
<comment type="caution">
    <text evidence="1">The sequence shown here is derived from an EMBL/GenBank/DDBJ whole genome shotgun (WGS) entry which is preliminary data.</text>
</comment>
<dbReference type="Proteomes" id="UP000185860">
    <property type="component" value="Unassembled WGS sequence"/>
</dbReference>
<evidence type="ECO:0000313" key="1">
    <source>
        <dbReference type="EMBL" id="OKH36437.1"/>
    </source>
</evidence>
<organism evidence="1 2">
    <name type="scientific">[Phormidium ambiguum] IAM M-71</name>
    <dbReference type="NCBI Taxonomy" id="454136"/>
    <lineage>
        <taxon>Bacteria</taxon>
        <taxon>Bacillati</taxon>
        <taxon>Cyanobacteriota</taxon>
        <taxon>Cyanophyceae</taxon>
        <taxon>Oscillatoriophycideae</taxon>
        <taxon>Aerosakkonematales</taxon>
        <taxon>Aerosakkonemataceae</taxon>
        <taxon>Floridanema</taxon>
    </lineage>
</organism>
<dbReference type="RefSeq" id="WP_073594793.1">
    <property type="nucleotide sequence ID" value="NZ_MRCE01000016.1"/>
</dbReference>
<protein>
    <submittedName>
        <fullName evidence="1">Uncharacterized protein</fullName>
    </submittedName>
</protein>
<name>A0A1U7IHC5_9CYAN</name>
<proteinExistence type="predicted"/>
<evidence type="ECO:0000313" key="2">
    <source>
        <dbReference type="Proteomes" id="UP000185860"/>
    </source>
</evidence>
<dbReference type="OrthoDB" id="561517at2"/>
<sequence>MSSVVDFQPSQIVCLEHQEKCLYAEVIQVVESRQVAWVRPLMLVVSLSDRLDSESFTLYDLRQGADLLWPSNLFRPALDTEVLPLFTHLQISKIQGENQQLAHQQLQHFIYQVWQDCEGKL</sequence>